<protein>
    <recommendedName>
        <fullName evidence="1">Ig-like domain-containing protein</fullName>
    </recommendedName>
</protein>
<dbReference type="EnsemblMetazoa" id="ACUA007642-RA">
    <property type="protein sequence ID" value="ACUA007642-PA"/>
    <property type="gene ID" value="ACUA007642"/>
</dbReference>
<dbReference type="SMART" id="SM00408">
    <property type="entry name" value="IGc2"/>
    <property type="match status" value="1"/>
</dbReference>
<accession>A0A182M282</accession>
<organism evidence="2 3">
    <name type="scientific">Anopheles culicifacies</name>
    <dbReference type="NCBI Taxonomy" id="139723"/>
    <lineage>
        <taxon>Eukaryota</taxon>
        <taxon>Metazoa</taxon>
        <taxon>Ecdysozoa</taxon>
        <taxon>Arthropoda</taxon>
        <taxon>Hexapoda</taxon>
        <taxon>Insecta</taxon>
        <taxon>Pterygota</taxon>
        <taxon>Neoptera</taxon>
        <taxon>Endopterygota</taxon>
        <taxon>Diptera</taxon>
        <taxon>Nematocera</taxon>
        <taxon>Culicoidea</taxon>
        <taxon>Culicidae</taxon>
        <taxon>Anophelinae</taxon>
        <taxon>Anopheles</taxon>
        <taxon>culicifacies species complex</taxon>
    </lineage>
</organism>
<dbReference type="InterPro" id="IPR007110">
    <property type="entry name" value="Ig-like_dom"/>
</dbReference>
<dbReference type="InterPro" id="IPR013783">
    <property type="entry name" value="Ig-like_fold"/>
</dbReference>
<dbReference type="Gene3D" id="2.60.40.10">
    <property type="entry name" value="Immunoglobulins"/>
    <property type="match status" value="1"/>
</dbReference>
<dbReference type="EMBL" id="AXCM01013983">
    <property type="status" value="NOT_ANNOTATED_CDS"/>
    <property type="molecule type" value="Genomic_DNA"/>
</dbReference>
<name>A0A182M282_9DIPT</name>
<dbReference type="Proteomes" id="UP000075883">
    <property type="component" value="Unassembled WGS sequence"/>
</dbReference>
<dbReference type="STRING" id="139723.A0A182M282"/>
<reference evidence="3" key="1">
    <citation type="submission" date="2013-09" db="EMBL/GenBank/DDBJ databases">
        <title>The Genome Sequence of Anopheles culicifacies species A.</title>
        <authorList>
            <consortium name="The Broad Institute Genomics Platform"/>
            <person name="Neafsey D.E."/>
            <person name="Besansky N."/>
            <person name="Howell P."/>
            <person name="Walton C."/>
            <person name="Young S.K."/>
            <person name="Zeng Q."/>
            <person name="Gargeya S."/>
            <person name="Fitzgerald M."/>
            <person name="Haas B."/>
            <person name="Abouelleil A."/>
            <person name="Allen A.W."/>
            <person name="Alvarado L."/>
            <person name="Arachchi H.M."/>
            <person name="Berlin A.M."/>
            <person name="Chapman S.B."/>
            <person name="Gainer-Dewar J."/>
            <person name="Goldberg J."/>
            <person name="Griggs A."/>
            <person name="Gujja S."/>
            <person name="Hansen M."/>
            <person name="Howarth C."/>
            <person name="Imamovic A."/>
            <person name="Ireland A."/>
            <person name="Larimer J."/>
            <person name="McCowan C."/>
            <person name="Murphy C."/>
            <person name="Pearson M."/>
            <person name="Poon T.W."/>
            <person name="Priest M."/>
            <person name="Roberts A."/>
            <person name="Saif S."/>
            <person name="Shea T."/>
            <person name="Sisk P."/>
            <person name="Sykes S."/>
            <person name="Wortman J."/>
            <person name="Nusbaum C."/>
            <person name="Birren B."/>
        </authorList>
    </citation>
    <scope>NUCLEOTIDE SEQUENCE [LARGE SCALE GENOMIC DNA]</scope>
    <source>
        <strain evidence="3">A-37</strain>
    </source>
</reference>
<dbReference type="PANTHER" id="PTHR23278:SF30">
    <property type="entry name" value="SIDESTEP VIII, ISOFORM B"/>
    <property type="match status" value="1"/>
</dbReference>
<keyword evidence="3" id="KW-1185">Reference proteome</keyword>
<evidence type="ECO:0000313" key="3">
    <source>
        <dbReference type="Proteomes" id="UP000075883"/>
    </source>
</evidence>
<dbReference type="SUPFAM" id="SSF48726">
    <property type="entry name" value="Immunoglobulin"/>
    <property type="match status" value="1"/>
</dbReference>
<dbReference type="Pfam" id="PF13927">
    <property type="entry name" value="Ig_3"/>
    <property type="match status" value="1"/>
</dbReference>
<dbReference type="SMART" id="SM00409">
    <property type="entry name" value="IG"/>
    <property type="match status" value="1"/>
</dbReference>
<dbReference type="AlphaFoldDB" id="A0A182M282"/>
<reference evidence="2" key="2">
    <citation type="submission" date="2020-05" db="UniProtKB">
        <authorList>
            <consortium name="EnsemblMetazoa"/>
        </authorList>
    </citation>
    <scope>IDENTIFICATION</scope>
    <source>
        <strain evidence="2">A-37</strain>
    </source>
</reference>
<dbReference type="InterPro" id="IPR036179">
    <property type="entry name" value="Ig-like_dom_sf"/>
</dbReference>
<dbReference type="InterPro" id="IPR003599">
    <property type="entry name" value="Ig_sub"/>
</dbReference>
<dbReference type="PANTHER" id="PTHR23278">
    <property type="entry name" value="SIDESTEP PROTEIN"/>
    <property type="match status" value="1"/>
</dbReference>
<sequence length="133" mass="15171">MFSFTDVPVVTLEYGTNYNYTSSIPEGVDVYFECNIKSNPWVYKVIWRHYGKELVNNPSEGVTVSNQSLVLQNVSRSRAGQYTCVGSNREGDGESNPVHLDIKCKYDDGVPFGACRYRCHYAMIMLIMRMSFL</sequence>
<dbReference type="InterPro" id="IPR003598">
    <property type="entry name" value="Ig_sub2"/>
</dbReference>
<dbReference type="VEuPathDB" id="VectorBase:ACUA007642"/>
<dbReference type="PROSITE" id="PS50835">
    <property type="entry name" value="IG_LIKE"/>
    <property type="match status" value="1"/>
</dbReference>
<feature type="domain" description="Ig-like" evidence="1">
    <location>
        <begin position="8"/>
        <end position="101"/>
    </location>
</feature>
<proteinExistence type="predicted"/>
<evidence type="ECO:0000313" key="2">
    <source>
        <dbReference type="EnsemblMetazoa" id="ACUA007642-PA"/>
    </source>
</evidence>
<evidence type="ECO:0000259" key="1">
    <source>
        <dbReference type="PROSITE" id="PS50835"/>
    </source>
</evidence>